<keyword evidence="3 6" id="KW-0812">Transmembrane</keyword>
<organism evidence="7 8">
    <name type="scientific">Quillaja saponaria</name>
    <name type="common">Soap bark tree</name>
    <dbReference type="NCBI Taxonomy" id="32244"/>
    <lineage>
        <taxon>Eukaryota</taxon>
        <taxon>Viridiplantae</taxon>
        <taxon>Streptophyta</taxon>
        <taxon>Embryophyta</taxon>
        <taxon>Tracheophyta</taxon>
        <taxon>Spermatophyta</taxon>
        <taxon>Magnoliopsida</taxon>
        <taxon>eudicotyledons</taxon>
        <taxon>Gunneridae</taxon>
        <taxon>Pentapetalae</taxon>
        <taxon>rosids</taxon>
        <taxon>fabids</taxon>
        <taxon>Fabales</taxon>
        <taxon>Quillajaceae</taxon>
        <taxon>Quillaja</taxon>
    </lineage>
</organism>
<dbReference type="GO" id="GO:0032472">
    <property type="term" value="P:Golgi calcium ion transport"/>
    <property type="evidence" value="ECO:0007669"/>
    <property type="project" value="TreeGrafter"/>
</dbReference>
<reference evidence="7" key="1">
    <citation type="journal article" date="2023" name="Science">
        <title>Elucidation of the pathway for biosynthesis of saponin adjuvants from the soapbark tree.</title>
        <authorList>
            <person name="Reed J."/>
            <person name="Orme A."/>
            <person name="El-Demerdash A."/>
            <person name="Owen C."/>
            <person name="Martin L.B.B."/>
            <person name="Misra R.C."/>
            <person name="Kikuchi S."/>
            <person name="Rejzek M."/>
            <person name="Martin A.C."/>
            <person name="Harkess A."/>
            <person name="Leebens-Mack J."/>
            <person name="Louveau T."/>
            <person name="Stephenson M.J."/>
            <person name="Osbourn A."/>
        </authorList>
    </citation>
    <scope>NUCLEOTIDE SEQUENCE</scope>
    <source>
        <strain evidence="7">S10</strain>
    </source>
</reference>
<dbReference type="GO" id="GO:0015085">
    <property type="term" value="F:calcium ion transmembrane transporter activity"/>
    <property type="evidence" value="ECO:0007669"/>
    <property type="project" value="TreeGrafter"/>
</dbReference>
<evidence type="ECO:0000256" key="4">
    <source>
        <dbReference type="ARBA" id="ARBA00022989"/>
    </source>
</evidence>
<dbReference type="Proteomes" id="UP001163823">
    <property type="component" value="Chromosome 14"/>
</dbReference>
<dbReference type="Pfam" id="PF01169">
    <property type="entry name" value="GDT1"/>
    <property type="match status" value="2"/>
</dbReference>
<evidence type="ECO:0000256" key="5">
    <source>
        <dbReference type="ARBA" id="ARBA00023136"/>
    </source>
</evidence>
<dbReference type="PANTHER" id="PTHR12608">
    <property type="entry name" value="TRANSMEMBRANE PROTEIN HTP-1 RELATED"/>
    <property type="match status" value="1"/>
</dbReference>
<feature type="transmembrane region" description="Helical" evidence="6">
    <location>
        <begin position="204"/>
        <end position="229"/>
    </location>
</feature>
<feature type="transmembrane region" description="Helical" evidence="6">
    <location>
        <begin position="130"/>
        <end position="148"/>
    </location>
</feature>
<name>A0AAD7KSS5_QUISA</name>
<protein>
    <recommendedName>
        <fullName evidence="6">GDT1 family protein</fullName>
    </recommendedName>
</protein>
<dbReference type="GO" id="GO:0009535">
    <property type="term" value="C:chloroplast thylakoid membrane"/>
    <property type="evidence" value="ECO:0007669"/>
    <property type="project" value="TreeGrafter"/>
</dbReference>
<feature type="transmembrane region" description="Helical" evidence="6">
    <location>
        <begin position="249"/>
        <end position="267"/>
    </location>
</feature>
<feature type="transmembrane region" description="Helical" evidence="6">
    <location>
        <begin position="288"/>
        <end position="312"/>
    </location>
</feature>
<dbReference type="PROSITE" id="PS01214">
    <property type="entry name" value="UPF0016"/>
    <property type="match status" value="1"/>
</dbReference>
<dbReference type="PANTHER" id="PTHR12608:SF6">
    <property type="entry name" value="PROTEIN PAM71, CHLOROPLASTIC"/>
    <property type="match status" value="1"/>
</dbReference>
<comment type="caution">
    <text evidence="7">The sequence shown here is derived from an EMBL/GenBank/DDBJ whole genome shotgun (WGS) entry which is preliminary data.</text>
</comment>
<proteinExistence type="inferred from homology"/>
<sequence length="386" mass="41336">MPIISLSENVFWAHSLPSFPQAIKPFSFYLCSSEFRSKKQTSKLSLRNTRLCCSRYSSQRFANTFEDCTLSNLQATSEYLDGLEEVSYIVHKNCTEKENCSSPDKSFALNSNIGYHIVTDIRGPCNSFNVLKFMLLFGFFTFQDPYLAVAASDAVSGLNLIPFSADFGDISTGFASAFLLIFFSELGDKTFFIAALLAARNSAAVVFIGTFGALAAMTIVSVVLGRSFHYVDEILPFRFGETDLPVDDIAAVCLLVYFGVSTLLDATSTDSPKAEDEQKEAELAVSEFSGNGAGILAAANTVVSTFLLVFVAEWGDKSFFSTIALAAASSPLGVIGGALAGHGVATLLAVLGGSLLGTFLSEKVIAYIGGVLFLVFAAVTLIEIVN</sequence>
<keyword evidence="8" id="KW-1185">Reference proteome</keyword>
<evidence type="ECO:0000256" key="2">
    <source>
        <dbReference type="ARBA" id="ARBA00009190"/>
    </source>
</evidence>
<comment type="subcellular location">
    <subcellularLocation>
        <location evidence="1 6">Membrane</location>
        <topology evidence="1 6">Multi-pass membrane protein</topology>
    </subcellularLocation>
</comment>
<dbReference type="InterPro" id="IPR049555">
    <property type="entry name" value="GDT1-like_CS"/>
</dbReference>
<keyword evidence="4 6" id="KW-1133">Transmembrane helix</keyword>
<dbReference type="GO" id="GO:0005384">
    <property type="term" value="F:manganese ion transmembrane transporter activity"/>
    <property type="evidence" value="ECO:0007669"/>
    <property type="project" value="TreeGrafter"/>
</dbReference>
<dbReference type="GO" id="GO:0005794">
    <property type="term" value="C:Golgi apparatus"/>
    <property type="evidence" value="ECO:0007669"/>
    <property type="project" value="TreeGrafter"/>
</dbReference>
<dbReference type="GO" id="GO:0032468">
    <property type="term" value="P:Golgi calcium ion homeostasis"/>
    <property type="evidence" value="ECO:0007669"/>
    <property type="project" value="TreeGrafter"/>
</dbReference>
<evidence type="ECO:0000256" key="3">
    <source>
        <dbReference type="ARBA" id="ARBA00022692"/>
    </source>
</evidence>
<evidence type="ECO:0000256" key="1">
    <source>
        <dbReference type="ARBA" id="ARBA00004141"/>
    </source>
</evidence>
<feature type="transmembrane region" description="Helical" evidence="6">
    <location>
        <begin position="364"/>
        <end position="385"/>
    </location>
</feature>
<keyword evidence="5 6" id="KW-0472">Membrane</keyword>
<evidence type="ECO:0000313" key="7">
    <source>
        <dbReference type="EMBL" id="KAJ7944991.1"/>
    </source>
</evidence>
<dbReference type="KEGG" id="qsa:O6P43_034298"/>
<dbReference type="EMBL" id="JARAOO010000014">
    <property type="protein sequence ID" value="KAJ7944991.1"/>
    <property type="molecule type" value="Genomic_DNA"/>
</dbReference>
<accession>A0AAD7KSS5</accession>
<evidence type="ECO:0000313" key="8">
    <source>
        <dbReference type="Proteomes" id="UP001163823"/>
    </source>
</evidence>
<dbReference type="InterPro" id="IPR001727">
    <property type="entry name" value="GDT1-like"/>
</dbReference>
<evidence type="ECO:0000256" key="6">
    <source>
        <dbReference type="RuleBase" id="RU365102"/>
    </source>
</evidence>
<comment type="similarity">
    <text evidence="2 6">Belongs to the GDT1 family.</text>
</comment>
<dbReference type="EMBL" id="JARAOO010000014">
    <property type="protein sequence ID" value="KAJ7944990.1"/>
    <property type="molecule type" value="Genomic_DNA"/>
</dbReference>
<feature type="transmembrane region" description="Helical" evidence="6">
    <location>
        <begin position="160"/>
        <end position="183"/>
    </location>
</feature>
<gene>
    <name evidence="7" type="ORF">O6P43_034298</name>
</gene>
<dbReference type="AlphaFoldDB" id="A0AAD7KSS5"/>
<feature type="transmembrane region" description="Helical" evidence="6">
    <location>
        <begin position="332"/>
        <end position="352"/>
    </location>
</feature>